<keyword evidence="2" id="KW-0547">Nucleotide-binding</keyword>
<dbReference type="Gene3D" id="3.40.50.300">
    <property type="entry name" value="P-loop containing nucleotide triphosphate hydrolases"/>
    <property type="match status" value="1"/>
</dbReference>
<keyword evidence="3 5" id="KW-0067">ATP-binding</keyword>
<dbReference type="RefSeq" id="WP_264743255.1">
    <property type="nucleotide sequence ID" value="NZ_JAPDHV010000003.1"/>
</dbReference>
<dbReference type="Pfam" id="PF00004">
    <property type="entry name" value="AAA"/>
    <property type="match status" value="1"/>
</dbReference>
<comment type="caution">
    <text evidence="5">The sequence shown here is derived from an EMBL/GenBank/DDBJ whole genome shotgun (WGS) entry which is preliminary data.</text>
</comment>
<dbReference type="InterPro" id="IPR003593">
    <property type="entry name" value="AAA+_ATPase"/>
</dbReference>
<evidence type="ECO:0000259" key="4">
    <source>
        <dbReference type="SMART" id="SM00382"/>
    </source>
</evidence>
<evidence type="ECO:0000256" key="2">
    <source>
        <dbReference type="ARBA" id="ARBA00022741"/>
    </source>
</evidence>
<evidence type="ECO:0000256" key="3">
    <source>
        <dbReference type="ARBA" id="ARBA00022840"/>
    </source>
</evidence>
<dbReference type="PANTHER" id="PTHR23073">
    <property type="entry name" value="26S PROTEASOME REGULATORY SUBUNIT"/>
    <property type="match status" value="1"/>
</dbReference>
<reference evidence="5" key="1">
    <citation type="submission" date="2022-10" db="EMBL/GenBank/DDBJ databases">
        <title>Chryseobacterium babae sp. nov. isolated from the gut of the beetle Oryctes rhinoceros, and Chryseobacterium kimseyorum sp. nov., isolated from a stick insect rearing cage.</title>
        <authorList>
            <person name="Shelomi M."/>
            <person name="Han C.-J."/>
            <person name="Chen W.-M."/>
            <person name="Chen H.-K."/>
            <person name="Liaw S.-J."/>
            <person name="Muhle E."/>
            <person name="Clermont D."/>
        </authorList>
    </citation>
    <scope>NUCLEOTIDE SEQUENCE</scope>
    <source>
        <strain evidence="5">WLa1L2M3</strain>
    </source>
</reference>
<comment type="similarity">
    <text evidence="1">Belongs to the AAA ATPase family.</text>
</comment>
<dbReference type="SUPFAM" id="SSF52540">
    <property type="entry name" value="P-loop containing nucleoside triphosphate hydrolases"/>
    <property type="match status" value="1"/>
</dbReference>
<gene>
    <name evidence="5" type="ORF">OH806_08530</name>
</gene>
<keyword evidence="6" id="KW-1185">Reference proteome</keyword>
<accession>A0ABT3HNF4</accession>
<evidence type="ECO:0000313" key="5">
    <source>
        <dbReference type="EMBL" id="MCW3161310.1"/>
    </source>
</evidence>
<sequence length="387" mass="43479">MKNFNIIQSLCRASISVATPAIEKQIDRLASYYEKEGMVSEAEKIRDILENGKKSVEMSPSNFKKSFLPAGEILTKHTQIPVDKETSTPLAEVFFSEDLPDAMPLFDDDIKRAVFSVVNEWKKFDKLSEINAQPSKSCLIFGKPGTGKTHLAKWLAKQTGLPVVLARLDGLVSSFLGTSSRNIGNLFAFANKYQCILLLDEFDAIAKLRNDSQEVGEVKRVVNTLLQCLDTRKDTGFTIGVTNHEGLLDPAIWRRFDIQIEIPLPSLVVLKKLIESFLKPLTYSENEMNFLAWCMDGASGADIKSLSNWLKRVYILEKNKPILDTLKEFSVLNSGRMSKEKKELLNNRNELLSSLLEDRSLNFKQKDVAEIFNIAPSSVSKHLSKLG</sequence>
<dbReference type="EMBL" id="JAPDHV010000003">
    <property type="protein sequence ID" value="MCW3161310.1"/>
    <property type="molecule type" value="Genomic_DNA"/>
</dbReference>
<dbReference type="Proteomes" id="UP001163719">
    <property type="component" value="Unassembled WGS sequence"/>
</dbReference>
<evidence type="ECO:0000313" key="6">
    <source>
        <dbReference type="Proteomes" id="UP001163719"/>
    </source>
</evidence>
<dbReference type="GO" id="GO:0005524">
    <property type="term" value="F:ATP binding"/>
    <property type="evidence" value="ECO:0007669"/>
    <property type="project" value="UniProtKB-KW"/>
</dbReference>
<dbReference type="SMART" id="SM00382">
    <property type="entry name" value="AAA"/>
    <property type="match status" value="1"/>
</dbReference>
<dbReference type="InterPro" id="IPR050221">
    <property type="entry name" value="26S_Proteasome_ATPase"/>
</dbReference>
<dbReference type="InterPro" id="IPR027417">
    <property type="entry name" value="P-loop_NTPase"/>
</dbReference>
<name>A0ABT3HNF4_9FLAO</name>
<proteinExistence type="inferred from homology"/>
<evidence type="ECO:0000256" key="1">
    <source>
        <dbReference type="ARBA" id="ARBA00006914"/>
    </source>
</evidence>
<dbReference type="CDD" id="cd19481">
    <property type="entry name" value="RecA-like_protease"/>
    <property type="match status" value="1"/>
</dbReference>
<feature type="domain" description="AAA+ ATPase" evidence="4">
    <location>
        <begin position="134"/>
        <end position="266"/>
    </location>
</feature>
<organism evidence="5 6">
    <name type="scientific">Chryseobacterium oryctis</name>
    <dbReference type="NCBI Taxonomy" id="2952618"/>
    <lineage>
        <taxon>Bacteria</taxon>
        <taxon>Pseudomonadati</taxon>
        <taxon>Bacteroidota</taxon>
        <taxon>Flavobacteriia</taxon>
        <taxon>Flavobacteriales</taxon>
        <taxon>Weeksellaceae</taxon>
        <taxon>Chryseobacterium group</taxon>
        <taxon>Chryseobacterium</taxon>
    </lineage>
</organism>
<dbReference type="InterPro" id="IPR003959">
    <property type="entry name" value="ATPase_AAA_core"/>
</dbReference>
<protein>
    <submittedName>
        <fullName evidence="5">ATP-binding protein</fullName>
    </submittedName>
</protein>